<evidence type="ECO:0000256" key="1">
    <source>
        <dbReference type="SAM" id="Phobius"/>
    </source>
</evidence>
<protein>
    <submittedName>
        <fullName evidence="2">Uncharacterized protein</fullName>
    </submittedName>
</protein>
<keyword evidence="1" id="KW-0812">Transmembrane</keyword>
<keyword evidence="3" id="KW-1185">Reference proteome</keyword>
<reference evidence="2 3" key="1">
    <citation type="submission" date="2018-05" db="EMBL/GenBank/DDBJ databases">
        <title>Genomic Encyclopedia of Type Strains, Phase I: the one thousand microbial genomes (KMG-I) project.</title>
        <authorList>
            <person name="Kyrpides N."/>
        </authorList>
    </citation>
    <scope>NUCLEOTIDE SEQUENCE [LARGE SCALE GENOMIC DNA]</scope>
    <source>
        <strain evidence="2 3">DSM 15611</strain>
    </source>
</reference>
<accession>A0A318I1I8</accession>
<keyword evidence="1" id="KW-0472">Membrane</keyword>
<evidence type="ECO:0000313" key="3">
    <source>
        <dbReference type="Proteomes" id="UP000248314"/>
    </source>
</evidence>
<gene>
    <name evidence="2" type="ORF">EJ73_00921</name>
</gene>
<name>A0A318I1I8_9BACT</name>
<keyword evidence="1" id="KW-1133">Transmembrane helix</keyword>
<sequence length="53" mass="6331">MHLFYVLLRHTLRDFGAIILFNSHLIHLFFITIRHKYVLTKDLLKNSTTSAFL</sequence>
<dbReference type="Proteomes" id="UP000248314">
    <property type="component" value="Unassembled WGS sequence"/>
</dbReference>
<proteinExistence type="predicted"/>
<dbReference type="EMBL" id="QJJX01000008">
    <property type="protein sequence ID" value="PXX22940.1"/>
    <property type="molecule type" value="Genomic_DNA"/>
</dbReference>
<evidence type="ECO:0000313" key="2">
    <source>
        <dbReference type="EMBL" id="PXX22940.1"/>
    </source>
</evidence>
<feature type="transmembrane region" description="Helical" evidence="1">
    <location>
        <begin position="15"/>
        <end position="33"/>
    </location>
</feature>
<dbReference type="AlphaFoldDB" id="A0A318I1I8"/>
<comment type="caution">
    <text evidence="2">The sequence shown here is derived from an EMBL/GenBank/DDBJ whole genome shotgun (WGS) entry which is preliminary data.</text>
</comment>
<organism evidence="2 3">
    <name type="scientific">Hoylesella shahii DSM 15611 = JCM 12083</name>
    <dbReference type="NCBI Taxonomy" id="1122991"/>
    <lineage>
        <taxon>Bacteria</taxon>
        <taxon>Pseudomonadati</taxon>
        <taxon>Bacteroidota</taxon>
        <taxon>Bacteroidia</taxon>
        <taxon>Bacteroidales</taxon>
        <taxon>Prevotellaceae</taxon>
        <taxon>Hoylesella</taxon>
    </lineage>
</organism>